<dbReference type="InterPro" id="IPR035013">
    <property type="entry name" value="YabN_N"/>
</dbReference>
<dbReference type="GO" id="GO:0032259">
    <property type="term" value="P:methylation"/>
    <property type="evidence" value="ECO:0007669"/>
    <property type="project" value="UniProtKB-KW"/>
</dbReference>
<proteinExistence type="predicted"/>
<dbReference type="InterPro" id="IPR014777">
    <property type="entry name" value="4pyrrole_Mease_sub1"/>
</dbReference>
<dbReference type="Proteomes" id="UP000531840">
    <property type="component" value="Unassembled WGS sequence"/>
</dbReference>
<evidence type="ECO:0000313" key="3">
    <source>
        <dbReference type="Proteomes" id="UP000531840"/>
    </source>
</evidence>
<dbReference type="Gene3D" id="3.40.1010.10">
    <property type="entry name" value="Cobalt-precorrin-4 Transmethylase, Domain 1"/>
    <property type="match status" value="1"/>
</dbReference>
<sequence>MIYIIGLGPNEEISIKENIKNLILENKDKTVIARTKEHFAISFLDKNNIEYETCDKFYESSEDFSNTYEKIAEYILSKNEENDVLYLLPGHPMVAEMTTKLIINKTDDYKIIGGESFLDICFNYAGFDPVEGFILIDATNIESFKDIDPSKHILITQCYDDLTAANISVELEKYYPYNHNVLIMENVGSYLEKKYNSELYELSSIVGEEVNNLRTVYIPPYKEYVSYNLKNYLPEAEFFDEKDTSYLIEKLETSIKNIKDNRNIDNIEKNLAELIRIVLDFENASDEYYSIDNIIKILSLKEYNNG</sequence>
<accession>A0ABX2SZJ3</accession>
<dbReference type="InterPro" id="IPR000878">
    <property type="entry name" value="4pyrrol_Mease"/>
</dbReference>
<keyword evidence="2" id="KW-0489">Methyltransferase</keyword>
<reference evidence="2 3" key="1">
    <citation type="submission" date="2020-07" db="EMBL/GenBank/DDBJ databases">
        <title>MOT database genomes.</title>
        <authorList>
            <person name="Joseph S."/>
            <person name="Aduse-Opoku J."/>
            <person name="Hashim A."/>
            <person name="Wade W."/>
            <person name="Curtis M."/>
        </authorList>
    </citation>
    <scope>NUCLEOTIDE SEQUENCE [LARGE SCALE GENOMIC DNA]</scope>
    <source>
        <strain evidence="2 3">CIP 106318</strain>
    </source>
</reference>
<name>A0ABX2SZJ3_9BACL</name>
<keyword evidence="3" id="KW-1185">Reference proteome</keyword>
<dbReference type="Pfam" id="PF00590">
    <property type="entry name" value="TP_methylase"/>
    <property type="match status" value="1"/>
</dbReference>
<protein>
    <submittedName>
        <fullName evidence="2">Tetrapyrrole methylase</fullName>
    </submittedName>
</protein>
<feature type="domain" description="Tetrapyrrole methylase" evidence="1">
    <location>
        <begin position="1"/>
        <end position="202"/>
    </location>
</feature>
<dbReference type="InterPro" id="IPR035996">
    <property type="entry name" value="4pyrrol_Methylase_sf"/>
</dbReference>
<dbReference type="GO" id="GO:0008168">
    <property type="term" value="F:methyltransferase activity"/>
    <property type="evidence" value="ECO:0007669"/>
    <property type="project" value="UniProtKB-KW"/>
</dbReference>
<organism evidence="2 3">
    <name type="scientific">Gemelliphila palaticanis</name>
    <dbReference type="NCBI Taxonomy" id="81950"/>
    <lineage>
        <taxon>Bacteria</taxon>
        <taxon>Bacillati</taxon>
        <taxon>Bacillota</taxon>
        <taxon>Bacilli</taxon>
        <taxon>Bacillales</taxon>
        <taxon>Gemellaceae</taxon>
        <taxon>Gemelliphila</taxon>
    </lineage>
</organism>
<comment type="caution">
    <text evidence="2">The sequence shown here is derived from an EMBL/GenBank/DDBJ whole genome shotgun (WGS) entry which is preliminary data.</text>
</comment>
<dbReference type="RefSeq" id="WP_179939940.1">
    <property type="nucleotide sequence ID" value="NZ_JACBYF010000001.1"/>
</dbReference>
<evidence type="ECO:0000259" key="1">
    <source>
        <dbReference type="Pfam" id="PF00590"/>
    </source>
</evidence>
<dbReference type="CDD" id="cd11723">
    <property type="entry name" value="YabN_N_like"/>
    <property type="match status" value="1"/>
</dbReference>
<gene>
    <name evidence="2" type="ORF">HZY85_00970</name>
</gene>
<dbReference type="EMBL" id="JACBYF010000001">
    <property type="protein sequence ID" value="NYS46768.1"/>
    <property type="molecule type" value="Genomic_DNA"/>
</dbReference>
<evidence type="ECO:0000313" key="2">
    <source>
        <dbReference type="EMBL" id="NYS46768.1"/>
    </source>
</evidence>
<keyword evidence="2" id="KW-0808">Transferase</keyword>
<dbReference type="SUPFAM" id="SSF53790">
    <property type="entry name" value="Tetrapyrrole methylase"/>
    <property type="match status" value="1"/>
</dbReference>